<dbReference type="PANTHER" id="PTHR47562:SF2">
    <property type="entry name" value="CARBOXYMETHYLENEBUTENOLIDASE-RELATED"/>
    <property type="match status" value="1"/>
</dbReference>
<evidence type="ECO:0000313" key="2">
    <source>
        <dbReference type="EMBL" id="ROQ20261.1"/>
    </source>
</evidence>
<feature type="domain" description="Dienelactone hydrolase" evidence="1">
    <location>
        <begin position="17"/>
        <end position="243"/>
    </location>
</feature>
<dbReference type="GO" id="GO:0016787">
    <property type="term" value="F:hydrolase activity"/>
    <property type="evidence" value="ECO:0007669"/>
    <property type="project" value="InterPro"/>
</dbReference>
<evidence type="ECO:0000259" key="1">
    <source>
        <dbReference type="Pfam" id="PF01738"/>
    </source>
</evidence>
<keyword evidence="3" id="KW-1185">Reference proteome</keyword>
<accession>A0A3N1NXX4</accession>
<evidence type="ECO:0000313" key="3">
    <source>
        <dbReference type="Proteomes" id="UP000273643"/>
    </source>
</evidence>
<dbReference type="Proteomes" id="UP000273643">
    <property type="component" value="Unassembled WGS sequence"/>
</dbReference>
<dbReference type="EMBL" id="RJUK01000001">
    <property type="protein sequence ID" value="ROQ20261.1"/>
    <property type="molecule type" value="Genomic_DNA"/>
</dbReference>
<dbReference type="SUPFAM" id="SSF53474">
    <property type="entry name" value="alpha/beta-Hydrolases"/>
    <property type="match status" value="1"/>
</dbReference>
<comment type="caution">
    <text evidence="2">The sequence shown here is derived from an EMBL/GenBank/DDBJ whole genome shotgun (WGS) entry which is preliminary data.</text>
</comment>
<sequence length="245" mass="26974">MLIQNDHVDLDTPTGTMRTYVYRPSAEGRYPAIIFYSEIFQQTAPIARSAAIMAGHGFVVLVPEVAHELNPIGTVLGYDDAGKEKGNNDKFAKPLKDHDSDTGAMVAFLEKQQYYSGAVGSMGVCLGGHLAFRAALNPAIKAACCLYATDLHSNTLPAPDEDQTLARAGEIQGELLMIWGRQDPHVPDQPRAEINRALRDAGCTFSWLEVNGQHAFMRDEGDRYDPELALQCYQMAVSLFRKALR</sequence>
<protein>
    <submittedName>
        <fullName evidence="2">Carboxymethylenebutenolidase</fullName>
    </submittedName>
</protein>
<proteinExistence type="predicted"/>
<organism evidence="2 3">
    <name type="scientific">Marinimicrobium koreense</name>
    <dbReference type="NCBI Taxonomy" id="306545"/>
    <lineage>
        <taxon>Bacteria</taxon>
        <taxon>Pseudomonadati</taxon>
        <taxon>Pseudomonadota</taxon>
        <taxon>Gammaproteobacteria</taxon>
        <taxon>Cellvibrionales</taxon>
        <taxon>Cellvibrionaceae</taxon>
        <taxon>Marinimicrobium</taxon>
    </lineage>
</organism>
<dbReference type="AlphaFoldDB" id="A0A3N1NXX4"/>
<reference evidence="2 3" key="1">
    <citation type="submission" date="2018-11" db="EMBL/GenBank/DDBJ databases">
        <title>Genomic Encyclopedia of Type Strains, Phase IV (KMG-IV): sequencing the most valuable type-strain genomes for metagenomic binning, comparative biology and taxonomic classification.</title>
        <authorList>
            <person name="Goeker M."/>
        </authorList>
    </citation>
    <scope>NUCLEOTIDE SEQUENCE [LARGE SCALE GENOMIC DNA]</scope>
    <source>
        <strain evidence="2 3">DSM 16974</strain>
    </source>
</reference>
<dbReference type="InterPro" id="IPR029058">
    <property type="entry name" value="AB_hydrolase_fold"/>
</dbReference>
<dbReference type="PANTHER" id="PTHR47562">
    <property type="match status" value="1"/>
</dbReference>
<gene>
    <name evidence="2" type="ORF">EDC38_0862</name>
</gene>
<dbReference type="RefSeq" id="WP_123637446.1">
    <property type="nucleotide sequence ID" value="NZ_RJUK01000001.1"/>
</dbReference>
<dbReference type="InterPro" id="IPR002925">
    <property type="entry name" value="Dienelactn_hydro"/>
</dbReference>
<dbReference type="Gene3D" id="3.40.50.1820">
    <property type="entry name" value="alpha/beta hydrolase"/>
    <property type="match status" value="1"/>
</dbReference>
<name>A0A3N1NXX4_9GAMM</name>
<dbReference type="Pfam" id="PF01738">
    <property type="entry name" value="DLH"/>
    <property type="match status" value="1"/>
</dbReference>
<dbReference type="OrthoDB" id="9787933at2"/>